<organism evidence="1 2">
    <name type="scientific">Castilleja foliolosa</name>
    <dbReference type="NCBI Taxonomy" id="1961234"/>
    <lineage>
        <taxon>Eukaryota</taxon>
        <taxon>Viridiplantae</taxon>
        <taxon>Streptophyta</taxon>
        <taxon>Embryophyta</taxon>
        <taxon>Tracheophyta</taxon>
        <taxon>Spermatophyta</taxon>
        <taxon>Magnoliopsida</taxon>
        <taxon>eudicotyledons</taxon>
        <taxon>Gunneridae</taxon>
        <taxon>Pentapetalae</taxon>
        <taxon>asterids</taxon>
        <taxon>lamiids</taxon>
        <taxon>Lamiales</taxon>
        <taxon>Orobanchaceae</taxon>
        <taxon>Pedicularideae</taxon>
        <taxon>Castillejinae</taxon>
        <taxon>Castilleja</taxon>
    </lineage>
</organism>
<reference evidence="2" key="1">
    <citation type="journal article" date="2024" name="IScience">
        <title>Strigolactones Initiate the Formation of Haustorium-like Structures in Castilleja.</title>
        <authorList>
            <person name="Buerger M."/>
            <person name="Peterson D."/>
            <person name="Chory J."/>
        </authorList>
    </citation>
    <scope>NUCLEOTIDE SEQUENCE [LARGE SCALE GENOMIC DNA]</scope>
</reference>
<proteinExistence type="predicted"/>
<name>A0ABD3EFH2_9LAMI</name>
<dbReference type="EMBL" id="JAVIJP010000006">
    <property type="protein sequence ID" value="KAL3651769.1"/>
    <property type="molecule type" value="Genomic_DNA"/>
</dbReference>
<protein>
    <submittedName>
        <fullName evidence="1">Uncharacterized protein</fullName>
    </submittedName>
</protein>
<dbReference type="AlphaFoldDB" id="A0ABD3EFH2"/>
<comment type="caution">
    <text evidence="1">The sequence shown here is derived from an EMBL/GenBank/DDBJ whole genome shotgun (WGS) entry which is preliminary data.</text>
</comment>
<sequence length="88" mass="10212">MERKIDDVVVWIFRRRAFSWLFSEGESEELNASQTVESHVFPQHYLELKRKLGLALAAVVLSRRESYDAPLKLLDVNRRPRSSTPIVG</sequence>
<evidence type="ECO:0000313" key="2">
    <source>
        <dbReference type="Proteomes" id="UP001632038"/>
    </source>
</evidence>
<accession>A0ABD3EFH2</accession>
<dbReference type="Proteomes" id="UP001632038">
    <property type="component" value="Unassembled WGS sequence"/>
</dbReference>
<gene>
    <name evidence="1" type="ORF">CASFOL_004771</name>
</gene>
<evidence type="ECO:0000313" key="1">
    <source>
        <dbReference type="EMBL" id="KAL3651769.1"/>
    </source>
</evidence>
<keyword evidence="2" id="KW-1185">Reference proteome</keyword>